<evidence type="ECO:0000256" key="1">
    <source>
        <dbReference type="SAM" id="SignalP"/>
    </source>
</evidence>
<feature type="chain" id="PRO_5046826660" evidence="1">
    <location>
        <begin position="23"/>
        <end position="114"/>
    </location>
</feature>
<name>A0ABU5ZVC3_9FLAO</name>
<keyword evidence="1" id="KW-0732">Signal</keyword>
<reference evidence="2 3" key="1">
    <citation type="journal article" date="2013" name="Int. J. Syst. Evol. Microbiol.">
        <title>Aquimarina gracilis sp. nov., isolated from the gut microflora of a mussel, Mytilus coruscus, and emended description of Aquimarina spongiae.</title>
        <authorList>
            <person name="Park S.C."/>
            <person name="Choe H.N."/>
            <person name="Baik K.S."/>
            <person name="Seong C.N."/>
        </authorList>
    </citation>
    <scope>NUCLEOTIDE SEQUENCE [LARGE SCALE GENOMIC DNA]</scope>
    <source>
        <strain evidence="2 3">PSC32</strain>
    </source>
</reference>
<keyword evidence="3" id="KW-1185">Reference proteome</keyword>
<dbReference type="PROSITE" id="PS51257">
    <property type="entry name" value="PROKAR_LIPOPROTEIN"/>
    <property type="match status" value="1"/>
</dbReference>
<dbReference type="Proteomes" id="UP001327027">
    <property type="component" value="Unassembled WGS sequence"/>
</dbReference>
<evidence type="ECO:0000313" key="3">
    <source>
        <dbReference type="Proteomes" id="UP001327027"/>
    </source>
</evidence>
<sequence length="114" mass="12957">MKTILKIALPILLISFLTTSCATTVRVRPARTIVITKLHNPTVIVHKSVRYYRSGGVWYVKNNRGYRTVAAPVGVKVATLPRGYKVVKVKGVRYYRCNGVYYKRARRGYVIVNV</sequence>
<evidence type="ECO:0000313" key="2">
    <source>
        <dbReference type="EMBL" id="MEB3345502.1"/>
    </source>
</evidence>
<organism evidence="2 3">
    <name type="scientific">Aquimarina gracilis</name>
    <dbReference type="NCBI Taxonomy" id="874422"/>
    <lineage>
        <taxon>Bacteria</taxon>
        <taxon>Pseudomonadati</taxon>
        <taxon>Bacteroidota</taxon>
        <taxon>Flavobacteriia</taxon>
        <taxon>Flavobacteriales</taxon>
        <taxon>Flavobacteriaceae</taxon>
        <taxon>Aquimarina</taxon>
    </lineage>
</organism>
<comment type="caution">
    <text evidence="2">The sequence shown here is derived from an EMBL/GenBank/DDBJ whole genome shotgun (WGS) entry which is preliminary data.</text>
</comment>
<dbReference type="RefSeq" id="WP_324179527.1">
    <property type="nucleotide sequence ID" value="NZ_BAABAW010000007.1"/>
</dbReference>
<accession>A0ABU5ZVC3</accession>
<gene>
    <name evidence="2" type="ORF">U6A24_08535</name>
</gene>
<proteinExistence type="predicted"/>
<protein>
    <submittedName>
        <fullName evidence="2">DUF6515 family protein</fullName>
    </submittedName>
</protein>
<dbReference type="InterPro" id="IPR045398">
    <property type="entry name" value="DUF6515"/>
</dbReference>
<dbReference type="Pfam" id="PF20125">
    <property type="entry name" value="DUF6515"/>
    <property type="match status" value="1"/>
</dbReference>
<dbReference type="EMBL" id="JAYKLX010000003">
    <property type="protein sequence ID" value="MEB3345502.1"/>
    <property type="molecule type" value="Genomic_DNA"/>
</dbReference>
<feature type="signal peptide" evidence="1">
    <location>
        <begin position="1"/>
        <end position="22"/>
    </location>
</feature>